<dbReference type="GO" id="GO:0016020">
    <property type="term" value="C:membrane"/>
    <property type="evidence" value="ECO:0007669"/>
    <property type="project" value="UniProtKB-SubCell"/>
</dbReference>
<dbReference type="Proteomes" id="UP000582837">
    <property type="component" value="Unassembled WGS sequence"/>
</dbReference>
<name>A0A841H7S5_9BACT</name>
<evidence type="ECO:0000313" key="8">
    <source>
        <dbReference type="EMBL" id="MBB6073964.1"/>
    </source>
</evidence>
<keyword evidence="5 7" id="KW-0472">Membrane</keyword>
<proteinExistence type="inferred from homology"/>
<accession>A0A841H7S5</accession>
<evidence type="ECO:0000256" key="4">
    <source>
        <dbReference type="ARBA" id="ARBA00022989"/>
    </source>
</evidence>
<protein>
    <submittedName>
        <fullName evidence="8">Tellurite resistance protein TerC</fullName>
    </submittedName>
</protein>
<evidence type="ECO:0000256" key="1">
    <source>
        <dbReference type="ARBA" id="ARBA00004141"/>
    </source>
</evidence>
<feature type="region of interest" description="Disordered" evidence="6">
    <location>
        <begin position="320"/>
        <end position="342"/>
    </location>
</feature>
<evidence type="ECO:0000313" key="9">
    <source>
        <dbReference type="Proteomes" id="UP000582837"/>
    </source>
</evidence>
<evidence type="ECO:0000256" key="2">
    <source>
        <dbReference type="ARBA" id="ARBA00007511"/>
    </source>
</evidence>
<comment type="similarity">
    <text evidence="2">Belongs to the TerC family.</text>
</comment>
<dbReference type="InterPro" id="IPR022369">
    <property type="entry name" value="Integral_membrane_TerC_rswitch"/>
</dbReference>
<feature type="transmembrane region" description="Helical" evidence="7">
    <location>
        <begin position="39"/>
        <end position="60"/>
    </location>
</feature>
<dbReference type="AlphaFoldDB" id="A0A841H7S5"/>
<dbReference type="Pfam" id="PF03741">
    <property type="entry name" value="TerC"/>
    <property type="match status" value="1"/>
</dbReference>
<feature type="transmembrane region" description="Helical" evidence="7">
    <location>
        <begin position="268"/>
        <end position="286"/>
    </location>
</feature>
<evidence type="ECO:0000256" key="5">
    <source>
        <dbReference type="ARBA" id="ARBA00023136"/>
    </source>
</evidence>
<keyword evidence="3 7" id="KW-0812">Transmembrane</keyword>
<feature type="transmembrane region" description="Helical" evidence="7">
    <location>
        <begin position="80"/>
        <end position="99"/>
    </location>
</feature>
<evidence type="ECO:0000256" key="7">
    <source>
        <dbReference type="SAM" id="Phobius"/>
    </source>
</evidence>
<evidence type="ECO:0000256" key="3">
    <source>
        <dbReference type="ARBA" id="ARBA00022692"/>
    </source>
</evidence>
<dbReference type="NCBIfam" id="TIGR03718">
    <property type="entry name" value="R_switched_Alx"/>
    <property type="match status" value="1"/>
</dbReference>
<keyword evidence="4 7" id="KW-1133">Transmembrane helix</keyword>
<gene>
    <name evidence="8" type="ORF">HNQ61_005645</name>
</gene>
<keyword evidence="9" id="KW-1185">Reference proteome</keyword>
<reference evidence="8 9" key="1">
    <citation type="submission" date="2020-08" db="EMBL/GenBank/DDBJ databases">
        <title>Genomic Encyclopedia of Type Strains, Phase IV (KMG-IV): sequencing the most valuable type-strain genomes for metagenomic binning, comparative biology and taxonomic classification.</title>
        <authorList>
            <person name="Goeker M."/>
        </authorList>
    </citation>
    <scope>NUCLEOTIDE SEQUENCE [LARGE SCALE GENOMIC DNA]</scope>
    <source>
        <strain evidence="8 9">DSM 29007</strain>
    </source>
</reference>
<evidence type="ECO:0000256" key="6">
    <source>
        <dbReference type="SAM" id="MobiDB-lite"/>
    </source>
</evidence>
<feature type="transmembrane region" description="Helical" evidence="7">
    <location>
        <begin position="111"/>
        <end position="133"/>
    </location>
</feature>
<dbReference type="EMBL" id="JACHIA010000034">
    <property type="protein sequence ID" value="MBB6073964.1"/>
    <property type="molecule type" value="Genomic_DNA"/>
</dbReference>
<dbReference type="PANTHER" id="PTHR30238:SF0">
    <property type="entry name" value="THYLAKOID MEMBRANE PROTEIN TERC, CHLOROPLASTIC"/>
    <property type="match status" value="1"/>
</dbReference>
<feature type="transmembrane region" description="Helical" evidence="7">
    <location>
        <begin position="206"/>
        <end position="230"/>
    </location>
</feature>
<sequence>MLKGHVLPYVGFTVLVFIILAFDLGVMNRKAHVVKPKEAGLFAAFTMTLALIFAGLMWTGNLPVEGTGGQKHALEFLTGYLIELALSVDNIFVFVLIFAYFKVPPKYQHRVLFWGVLGALAMRGAMIAAGAILIARFEWIIYVFGAFLVYTGIKMATQDEMDVEPESNPALRLIRRIMPISNTYHEQHFFVKETVAGKLRWVATPLLVVLVLVETTDLIFAVDSIPAVFAVTRDPFLVYTSNVFAILCLRSLYFLLAGVIDKFHYLKLGLSIVLVFIGAKMLVVALHVHIPVLVSLLVVAGVLGGSVVASLMFPKQLEEHDEVTHDPLDESDDPPGPVLRGK</sequence>
<dbReference type="InterPro" id="IPR005496">
    <property type="entry name" value="Integral_membrane_TerC"/>
</dbReference>
<feature type="transmembrane region" description="Helical" evidence="7">
    <location>
        <begin position="139"/>
        <end position="157"/>
    </location>
</feature>
<dbReference type="PANTHER" id="PTHR30238">
    <property type="entry name" value="MEMBRANE BOUND PREDICTED REDOX MODULATOR"/>
    <property type="match status" value="1"/>
</dbReference>
<dbReference type="RefSeq" id="WP_205761372.1">
    <property type="nucleotide sequence ID" value="NZ_JABDTL010000001.1"/>
</dbReference>
<comment type="caution">
    <text evidence="8">The sequence shown here is derived from an EMBL/GenBank/DDBJ whole genome shotgun (WGS) entry which is preliminary data.</text>
</comment>
<organism evidence="8 9">
    <name type="scientific">Longimicrobium terrae</name>
    <dbReference type="NCBI Taxonomy" id="1639882"/>
    <lineage>
        <taxon>Bacteria</taxon>
        <taxon>Pseudomonadati</taxon>
        <taxon>Gemmatimonadota</taxon>
        <taxon>Longimicrobiia</taxon>
        <taxon>Longimicrobiales</taxon>
        <taxon>Longimicrobiaceae</taxon>
        <taxon>Longimicrobium</taxon>
    </lineage>
</organism>
<feature type="transmembrane region" description="Helical" evidence="7">
    <location>
        <begin position="292"/>
        <end position="313"/>
    </location>
</feature>
<feature type="transmembrane region" description="Helical" evidence="7">
    <location>
        <begin position="236"/>
        <end position="256"/>
    </location>
</feature>
<feature type="transmembrane region" description="Helical" evidence="7">
    <location>
        <begin position="6"/>
        <end position="27"/>
    </location>
</feature>
<comment type="subcellular location">
    <subcellularLocation>
        <location evidence="1">Membrane</location>
        <topology evidence="1">Multi-pass membrane protein</topology>
    </subcellularLocation>
</comment>